<evidence type="ECO:0000313" key="2">
    <source>
        <dbReference type="EMBL" id="MEY2183141.1"/>
    </source>
</evidence>
<proteinExistence type="predicted"/>
<dbReference type="Pfam" id="PF20385">
    <property type="entry name" value="DUF6680"/>
    <property type="match status" value="1"/>
</dbReference>
<dbReference type="InterPro" id="IPR046502">
    <property type="entry name" value="DUF6680"/>
</dbReference>
<feature type="domain" description="DUF6680" evidence="1">
    <location>
        <begin position="9"/>
        <end position="180"/>
    </location>
</feature>
<sequence>MSEWGWPAATVFATLVGPILAVQAQKWVERARERKQRKLWVFRQLMATRANRLSMEHVQALNMIDLAFYGRRPFGVYLPTKTETAVTDTWHEYLDHLSTPQTDDAAWGAQSAELFANILSAMAKDVGYSFERVQLKKGAYSPIAHGAQEQQFRELRVALGEVLAGGRSIKMEVTGFPVSQEAVDAQVKLQGKLADALSGAGALRITMVNSTNKGDVG</sequence>
<gene>
    <name evidence="2" type="ORF">AB7878_12010</name>
</gene>
<name>A0ABV4AUK9_9GAMM</name>
<reference evidence="2 3" key="1">
    <citation type="submission" date="2024-07" db="EMBL/GenBank/DDBJ databases">
        <title>Molecular mechanisms and environmental adaptations of flagellar loss and biofilm growth of Rhodanobacter under environmental stress.</title>
        <authorList>
            <person name="Chen M."/>
        </authorList>
    </citation>
    <scope>NUCLEOTIDE SEQUENCE [LARGE SCALE GENOMIC DNA]</scope>
    <source>
        <strain evidence="2 3">RS22</strain>
    </source>
</reference>
<keyword evidence="3" id="KW-1185">Reference proteome</keyword>
<protein>
    <submittedName>
        <fullName evidence="2">DUF6680 family protein</fullName>
    </submittedName>
</protein>
<evidence type="ECO:0000313" key="3">
    <source>
        <dbReference type="Proteomes" id="UP001562159"/>
    </source>
</evidence>
<dbReference type="Proteomes" id="UP001562159">
    <property type="component" value="Unassembled WGS sequence"/>
</dbReference>
<accession>A0ABV4AUK9</accession>
<dbReference type="EMBL" id="JBGBPY010000001">
    <property type="protein sequence ID" value="MEY2183141.1"/>
    <property type="molecule type" value="Genomic_DNA"/>
</dbReference>
<evidence type="ECO:0000259" key="1">
    <source>
        <dbReference type="Pfam" id="PF20385"/>
    </source>
</evidence>
<organism evidence="2 3">
    <name type="scientific">Rhodanobacter humi</name>
    <dbReference type="NCBI Taxonomy" id="1888173"/>
    <lineage>
        <taxon>Bacteria</taxon>
        <taxon>Pseudomonadati</taxon>
        <taxon>Pseudomonadota</taxon>
        <taxon>Gammaproteobacteria</taxon>
        <taxon>Lysobacterales</taxon>
        <taxon>Rhodanobacteraceae</taxon>
        <taxon>Rhodanobacter</taxon>
    </lineage>
</organism>
<comment type="caution">
    <text evidence="2">The sequence shown here is derived from an EMBL/GenBank/DDBJ whole genome shotgun (WGS) entry which is preliminary data.</text>
</comment>